<dbReference type="EMBL" id="OCNE01000011">
    <property type="protein sequence ID" value="SOD63590.1"/>
    <property type="molecule type" value="Genomic_DNA"/>
</dbReference>
<accession>A0A286DY83</accession>
<keyword evidence="3" id="KW-1185">Reference proteome</keyword>
<name>A0A286DY83_9ACTN</name>
<proteinExistence type="predicted"/>
<dbReference type="AlphaFoldDB" id="A0A286DY83"/>
<feature type="signal peptide" evidence="1">
    <location>
        <begin position="1"/>
        <end position="27"/>
    </location>
</feature>
<gene>
    <name evidence="2" type="ORF">SAMN06297387_111139</name>
</gene>
<feature type="chain" id="PRO_5013307244" evidence="1">
    <location>
        <begin position="28"/>
        <end position="44"/>
    </location>
</feature>
<dbReference type="Proteomes" id="UP000219072">
    <property type="component" value="Unassembled WGS sequence"/>
</dbReference>
<evidence type="ECO:0000313" key="3">
    <source>
        <dbReference type="Proteomes" id="UP000219072"/>
    </source>
</evidence>
<organism evidence="2 3">
    <name type="scientific">Streptomyces zhaozhouensis</name>
    <dbReference type="NCBI Taxonomy" id="1300267"/>
    <lineage>
        <taxon>Bacteria</taxon>
        <taxon>Bacillati</taxon>
        <taxon>Actinomycetota</taxon>
        <taxon>Actinomycetes</taxon>
        <taxon>Kitasatosporales</taxon>
        <taxon>Streptomycetaceae</taxon>
        <taxon>Streptomyces</taxon>
    </lineage>
</organism>
<evidence type="ECO:0000313" key="2">
    <source>
        <dbReference type="EMBL" id="SOD63590.1"/>
    </source>
</evidence>
<evidence type="ECO:0000256" key="1">
    <source>
        <dbReference type="SAM" id="SignalP"/>
    </source>
</evidence>
<sequence>MTRIRKFAVGLALVTAVWGASAGVAQADHYSSGGPGGSAQSTGR</sequence>
<keyword evidence="1" id="KW-0732">Signal</keyword>
<reference evidence="2 3" key="1">
    <citation type="submission" date="2017-09" db="EMBL/GenBank/DDBJ databases">
        <authorList>
            <person name="Ehlers B."/>
            <person name="Leendertz F.H."/>
        </authorList>
    </citation>
    <scope>NUCLEOTIDE SEQUENCE [LARGE SCALE GENOMIC DNA]</scope>
    <source>
        <strain evidence="2 3">CGMCC 4.7095</strain>
    </source>
</reference>
<dbReference type="RefSeq" id="WP_281259668.1">
    <property type="nucleotide sequence ID" value="NZ_OCNE01000011.1"/>
</dbReference>
<protein>
    <submittedName>
        <fullName evidence="2">Uncharacterized protein</fullName>
    </submittedName>
</protein>